<evidence type="ECO:0000256" key="2">
    <source>
        <dbReference type="ARBA" id="ARBA00022491"/>
    </source>
</evidence>
<feature type="domain" description="Histone deacetylase interacting" evidence="6">
    <location>
        <begin position="1231"/>
        <end position="1331"/>
    </location>
</feature>
<comment type="subcellular location">
    <subcellularLocation>
        <location evidence="1 4">Nucleus</location>
    </subcellularLocation>
</comment>
<dbReference type="InterPro" id="IPR013194">
    <property type="entry name" value="HDAC_interact_dom"/>
</dbReference>
<feature type="compositionally biased region" description="Pro residues" evidence="5">
    <location>
        <begin position="985"/>
        <end position="994"/>
    </location>
</feature>
<feature type="region of interest" description="Disordered" evidence="5">
    <location>
        <begin position="778"/>
        <end position="799"/>
    </location>
</feature>
<dbReference type="SMART" id="SM00761">
    <property type="entry name" value="HDAC_interact"/>
    <property type="match status" value="2"/>
</dbReference>
<dbReference type="PANTHER" id="PTHR12346:SF0">
    <property type="entry name" value="SIN3A, ISOFORM G"/>
    <property type="match status" value="1"/>
</dbReference>
<feature type="region of interest" description="Disordered" evidence="5">
    <location>
        <begin position="412"/>
        <end position="433"/>
    </location>
</feature>
<evidence type="ECO:0000313" key="8">
    <source>
        <dbReference type="Proteomes" id="UP001235939"/>
    </source>
</evidence>
<evidence type="ECO:0000259" key="6">
    <source>
        <dbReference type="SMART" id="SM00761"/>
    </source>
</evidence>
<keyword evidence="2" id="KW-0678">Repressor</keyword>
<evidence type="ECO:0000256" key="3">
    <source>
        <dbReference type="ARBA" id="ARBA00023242"/>
    </source>
</evidence>
<dbReference type="Proteomes" id="UP001235939">
    <property type="component" value="Chromosome 12"/>
</dbReference>
<feature type="compositionally biased region" description="Low complexity" evidence="5">
    <location>
        <begin position="1124"/>
        <end position="1140"/>
    </location>
</feature>
<feature type="compositionally biased region" description="Low complexity" evidence="5">
    <location>
        <begin position="417"/>
        <end position="433"/>
    </location>
</feature>
<dbReference type="EMBL" id="CP092874">
    <property type="protein sequence ID" value="UYV75247.1"/>
    <property type="molecule type" value="Genomic_DNA"/>
</dbReference>
<evidence type="ECO:0000256" key="4">
    <source>
        <dbReference type="PROSITE-ProRule" id="PRU00810"/>
    </source>
</evidence>
<feature type="region of interest" description="Disordered" evidence="5">
    <location>
        <begin position="1088"/>
        <end position="1107"/>
    </location>
</feature>
<proteinExistence type="predicted"/>
<evidence type="ECO:0000256" key="5">
    <source>
        <dbReference type="SAM" id="MobiDB-lite"/>
    </source>
</evidence>
<name>A0ABY6L437_9ARAC</name>
<keyword evidence="8" id="KW-1185">Reference proteome</keyword>
<accession>A0ABY6L437</accession>
<feature type="compositionally biased region" description="Pro residues" evidence="5">
    <location>
        <begin position="958"/>
        <end position="970"/>
    </location>
</feature>
<dbReference type="Pfam" id="PF02671">
    <property type="entry name" value="PAH"/>
    <property type="match status" value="4"/>
</dbReference>
<dbReference type="PANTHER" id="PTHR12346">
    <property type="entry name" value="SIN3B-RELATED"/>
    <property type="match status" value="1"/>
</dbReference>
<feature type="compositionally biased region" description="Low complexity" evidence="5">
    <location>
        <begin position="945"/>
        <end position="957"/>
    </location>
</feature>
<feature type="domain" description="Histone deacetylase interacting" evidence="6">
    <location>
        <begin position="524"/>
        <end position="624"/>
    </location>
</feature>
<dbReference type="InterPro" id="IPR039774">
    <property type="entry name" value="Sin3-like"/>
</dbReference>
<gene>
    <name evidence="7" type="ORF">LAZ67_12003096</name>
</gene>
<feature type="region of interest" description="Disordered" evidence="5">
    <location>
        <begin position="1117"/>
        <end position="1140"/>
    </location>
</feature>
<evidence type="ECO:0000313" key="7">
    <source>
        <dbReference type="EMBL" id="UYV75247.1"/>
    </source>
</evidence>
<feature type="region of interest" description="Disordered" evidence="5">
    <location>
        <begin position="917"/>
        <end position="996"/>
    </location>
</feature>
<dbReference type="SUPFAM" id="SSF47762">
    <property type="entry name" value="PAH2 domain"/>
    <property type="match status" value="6"/>
</dbReference>
<reference evidence="7 8" key="1">
    <citation type="submission" date="2022-01" db="EMBL/GenBank/DDBJ databases">
        <title>A chromosomal length assembly of Cordylochernes scorpioides.</title>
        <authorList>
            <person name="Zeh D."/>
            <person name="Zeh J."/>
        </authorList>
    </citation>
    <scope>NUCLEOTIDE SEQUENCE [LARGE SCALE GENOMIC DNA]</scope>
    <source>
        <strain evidence="7">IN4F17</strain>
        <tissue evidence="7">Whole Body</tissue>
    </source>
</reference>
<dbReference type="Gene3D" id="1.20.1160.11">
    <property type="entry name" value="Paired amphipathic helix"/>
    <property type="match status" value="6"/>
</dbReference>
<evidence type="ECO:0000256" key="1">
    <source>
        <dbReference type="ARBA" id="ARBA00004123"/>
    </source>
</evidence>
<keyword evidence="3 4" id="KW-0539">Nucleus</keyword>
<sequence length="1442" mass="161425">MLLEVHCEHPGLQVAEVAKDADGLIEEGRAELAAEQCRLPRVLSQQKLAENAKHMQGEEFGGSWEAAWHIHAVPEPLGAHSRSEVPFTSVPTLHCTTLLILEPSQLVCIVCGSNNLSLAHRCDQFDFELTNMPEPQKCGLQRLKVEDALTYLDQVKLKFISQPQVYNDFLDIMKEFKSQSIDTPGVIQRVSNLFKGHTPLIIGFNTFLPPGYKIEVLANNEISVSMPPNISNQAPPRFQACGHQQPSAAPRPTTAAAAAASDHCQLCRTHPTACCPAATSNTAPLPSQPVEFNHAINYVNKIKTRFQGQPEVYKQFLEILHTYQQEQRSVKEGGQQKALTESEVFHQVASLFQNQADLLQEFGQFLPDANGGSSNQLVSLAQPQTAPPTPTPTPTESAVPISTPKKIHQYHHKPLNSSTKSLKRSSGLSSCSSSKKMKMTSLEDISVAEAGKCGTLIEYAFFDKVHAHLKCKEDYENFMRCIILYNQEIISRGELLKMVTPFLWMAKELSLRSHSLLPDADYSSCKKYGTSYRALPKNFVQPKCSGRNALCKEVLNDTWVSFPSWSEDSTFVTSKKTPYEESIYRCEDERFELDVVIEINAACIRTFEALNKRLIRMSPEEKSRLHLDDTLGSTSAVINKQAICRIYGEKAPDIVEGLKKNPAVAVPIVLKRLKEKEEEWKTAQRSFNKVWREQNEKFYLKSLDHQGLTFKQTDAKMIRSKALIQEIENVFEELPTLSFILPAHLMQRQPLAVIQDPGASSGDPQHAMQYSSLPATYQSSGRARMTPAPNNTSSGGGSQQVIISPTPVHHSQQFDFELTSMPEPQKCGLQRLKVEDALTYLDQVKLKFISQPQVYNDFLDIMKEFKSQSIDTPGVIQRVSNLFKGHTPLIIGFNTFLPPGYKIEVLANNEISVSMPPNISNQAPPASKPVATNSHQQLPAPPQPQQQQPVTTANSVAPTPPPAAPPPPVTPRSAAPPTTESSAPSPQPRSPLPSQPVEFNHAINYVNKIKTRFQGQPEVYKQFLEILHTYQQEQRSVKEGGQQKALTESEVFHQVASLFQNQADLLQEFGQFLPDANGGSSNQLVSLAQPQTAPPTPTPTPTESAVPISTPKKIHQYHHKPLNSSTKSLKRSSGLSSCSSSKKMKMTSLEDISVAEAGKCGTLIEYAFFDKVHAHLKCKEDYENFMRCIILYNQEIISRGELLKMVTPFLWMAKELSLRSHSLLPDADYSSCKKYGTSYRALPKNFVQPKCSGRNALCKEVLNDTWVSFPSWSEDSTFVTSKKTPYEESIYRCEDERFELDVVIEINAACIRTFEALNKRLIRMSPEEKSRLHLDDTLGSTSAVINKQAICRIYGEKAPDIVEGLKKNPAVAVPIVLKRLKEKEEEWKTAQRSFNKVWREQNEKFYLKSLDHQGLTFKQTDAKMIRSKALIQEIENVFEEVP</sequence>
<protein>
    <submittedName>
        <fullName evidence="7">SIN3A</fullName>
    </submittedName>
</protein>
<dbReference type="Pfam" id="PF08295">
    <property type="entry name" value="Sin3_corepress"/>
    <property type="match status" value="2"/>
</dbReference>
<feature type="compositionally biased region" description="Polar residues" evidence="5">
    <location>
        <begin position="917"/>
        <end position="935"/>
    </location>
</feature>
<feature type="compositionally biased region" description="Low complexity" evidence="5">
    <location>
        <begin position="971"/>
        <end position="984"/>
    </location>
</feature>
<dbReference type="PROSITE" id="PS51477">
    <property type="entry name" value="PAH"/>
    <property type="match status" value="4"/>
</dbReference>
<organism evidence="7 8">
    <name type="scientific">Cordylochernes scorpioides</name>
    <dbReference type="NCBI Taxonomy" id="51811"/>
    <lineage>
        <taxon>Eukaryota</taxon>
        <taxon>Metazoa</taxon>
        <taxon>Ecdysozoa</taxon>
        <taxon>Arthropoda</taxon>
        <taxon>Chelicerata</taxon>
        <taxon>Arachnida</taxon>
        <taxon>Pseudoscorpiones</taxon>
        <taxon>Cheliferoidea</taxon>
        <taxon>Chernetidae</taxon>
        <taxon>Cordylochernes</taxon>
    </lineage>
</organism>
<dbReference type="InterPro" id="IPR003822">
    <property type="entry name" value="PAH"/>
</dbReference>
<dbReference type="InterPro" id="IPR036600">
    <property type="entry name" value="PAH_sf"/>
</dbReference>